<dbReference type="SMART" id="SM00343">
    <property type="entry name" value="ZnF_C2HC"/>
    <property type="match status" value="1"/>
</dbReference>
<dbReference type="PANTHER" id="PTHR37984">
    <property type="entry name" value="PROTEIN CBG26694"/>
    <property type="match status" value="1"/>
</dbReference>
<keyword evidence="2" id="KW-0175">Coiled coil</keyword>
<feature type="compositionally biased region" description="Polar residues" evidence="3">
    <location>
        <begin position="600"/>
        <end position="615"/>
    </location>
</feature>
<feature type="coiled-coil region" evidence="2">
    <location>
        <begin position="535"/>
        <end position="576"/>
    </location>
</feature>
<dbReference type="GO" id="GO:0008270">
    <property type="term" value="F:zinc ion binding"/>
    <property type="evidence" value="ECO:0007669"/>
    <property type="project" value="UniProtKB-KW"/>
</dbReference>
<evidence type="ECO:0000256" key="2">
    <source>
        <dbReference type="SAM" id="Coils"/>
    </source>
</evidence>
<dbReference type="PANTHER" id="PTHR37984:SF5">
    <property type="entry name" value="PROTEIN NYNRIN-LIKE"/>
    <property type="match status" value="1"/>
</dbReference>
<organism evidence="5">
    <name type="scientific">Tanacetum cinerariifolium</name>
    <name type="common">Dalmatian daisy</name>
    <name type="synonym">Chrysanthemum cinerariifolium</name>
    <dbReference type="NCBI Taxonomy" id="118510"/>
    <lineage>
        <taxon>Eukaryota</taxon>
        <taxon>Viridiplantae</taxon>
        <taxon>Streptophyta</taxon>
        <taxon>Embryophyta</taxon>
        <taxon>Tracheophyta</taxon>
        <taxon>Spermatophyta</taxon>
        <taxon>Magnoliopsida</taxon>
        <taxon>eudicotyledons</taxon>
        <taxon>Gunneridae</taxon>
        <taxon>Pentapetalae</taxon>
        <taxon>asterids</taxon>
        <taxon>campanulids</taxon>
        <taxon>Asterales</taxon>
        <taxon>Asteraceae</taxon>
        <taxon>Asteroideae</taxon>
        <taxon>Anthemideae</taxon>
        <taxon>Anthemidinae</taxon>
        <taxon>Tanacetum</taxon>
    </lineage>
</organism>
<evidence type="ECO:0000259" key="4">
    <source>
        <dbReference type="PROSITE" id="PS50158"/>
    </source>
</evidence>
<dbReference type="InterPro" id="IPR001878">
    <property type="entry name" value="Znf_CCHC"/>
</dbReference>
<dbReference type="PROSITE" id="PS50158">
    <property type="entry name" value="ZF_CCHC"/>
    <property type="match status" value="1"/>
</dbReference>
<evidence type="ECO:0000256" key="1">
    <source>
        <dbReference type="PROSITE-ProRule" id="PRU00047"/>
    </source>
</evidence>
<dbReference type="InterPro" id="IPR036875">
    <property type="entry name" value="Znf_CCHC_sf"/>
</dbReference>
<dbReference type="InterPro" id="IPR050951">
    <property type="entry name" value="Retrovirus_Pol_polyprotein"/>
</dbReference>
<protein>
    <submittedName>
        <fullName evidence="5">Ribonuclease H-like domain-containing protein</fullName>
    </submittedName>
</protein>
<dbReference type="GO" id="GO:0003676">
    <property type="term" value="F:nucleic acid binding"/>
    <property type="evidence" value="ECO:0007669"/>
    <property type="project" value="InterPro"/>
</dbReference>
<dbReference type="Pfam" id="PF00098">
    <property type="entry name" value="zf-CCHC"/>
    <property type="match status" value="1"/>
</dbReference>
<comment type="caution">
    <text evidence="5">The sequence shown here is derived from an EMBL/GenBank/DDBJ whole genome shotgun (WGS) entry which is preliminary data.</text>
</comment>
<dbReference type="AlphaFoldDB" id="A0A6L2KCY1"/>
<keyword evidence="1" id="KW-0862">Zinc</keyword>
<dbReference type="EMBL" id="BKCJ010002254">
    <property type="protein sequence ID" value="GEU47323.1"/>
    <property type="molecule type" value="Genomic_DNA"/>
</dbReference>
<gene>
    <name evidence="5" type="ORF">Tci_019301</name>
</gene>
<name>A0A6L2KCY1_TANCI</name>
<dbReference type="Pfam" id="PF22936">
    <property type="entry name" value="Pol_BBD"/>
    <property type="match status" value="1"/>
</dbReference>
<evidence type="ECO:0000256" key="3">
    <source>
        <dbReference type="SAM" id="MobiDB-lite"/>
    </source>
</evidence>
<dbReference type="InterPro" id="IPR012337">
    <property type="entry name" value="RNaseH-like_sf"/>
</dbReference>
<dbReference type="SUPFAM" id="SSF53098">
    <property type="entry name" value="Ribonuclease H-like"/>
    <property type="match status" value="1"/>
</dbReference>
<feature type="domain" description="CCHC-type" evidence="4">
    <location>
        <begin position="438"/>
        <end position="453"/>
    </location>
</feature>
<keyword evidence="1" id="KW-0863">Zinc-finger</keyword>
<dbReference type="InterPro" id="IPR054722">
    <property type="entry name" value="PolX-like_BBD"/>
</dbReference>
<evidence type="ECO:0000313" key="5">
    <source>
        <dbReference type="EMBL" id="GEU47323.1"/>
    </source>
</evidence>
<accession>A0A6L2KCY1</accession>
<dbReference type="Gene3D" id="3.30.420.10">
    <property type="entry name" value="Ribonuclease H-like superfamily/Ribonuclease H"/>
    <property type="match status" value="1"/>
</dbReference>
<dbReference type="SUPFAM" id="SSF57756">
    <property type="entry name" value="Retrovirus zinc finger-like domains"/>
    <property type="match status" value="1"/>
</dbReference>
<keyword evidence="1" id="KW-0479">Metal-binding</keyword>
<dbReference type="Gene3D" id="4.10.60.10">
    <property type="entry name" value="Zinc finger, CCHC-type"/>
    <property type="match status" value="1"/>
</dbReference>
<reference evidence="5" key="1">
    <citation type="journal article" date="2019" name="Sci. Rep.">
        <title>Draft genome of Tanacetum cinerariifolium, the natural source of mosquito coil.</title>
        <authorList>
            <person name="Yamashiro T."/>
            <person name="Shiraishi A."/>
            <person name="Satake H."/>
            <person name="Nakayama K."/>
        </authorList>
    </citation>
    <scope>NUCLEOTIDE SEQUENCE</scope>
</reference>
<proteinExistence type="predicted"/>
<feature type="region of interest" description="Disordered" evidence="3">
    <location>
        <begin position="587"/>
        <end position="615"/>
    </location>
</feature>
<feature type="region of interest" description="Disordered" evidence="3">
    <location>
        <begin position="86"/>
        <end position="136"/>
    </location>
</feature>
<sequence>MGPFLSSKGNKYILVAIDYLSKWVEAKALPINDARVVCKFLKNLFARYGTSEPLSVIEERTSAMTCLQRRRVQRETTRSTKYAYESPSHRYDGHRPHGGPMRPPLRSSGHRPHGGSMRPPYRSAGHRPHGPSMNPRRPIMNGARPYKSFFIQSPSYETRPFLKSSAVKNPYRASWVPTINRTEPIEKSLASHMSSEGISQSGAIKIGASKFRKQQYLQHEHYALWEVIEVGDSYEAPQQESTTASASEGSVKKKGRTVAFTTDDIQKRRNDTFSGNEATKKTKKNLLKQQYGNFKVEEIEQDDMNQKFLTSLAPEWLMHTIIWRNRSDLDTMNLDDLYNHLKVYEPEVKKKSESNSQNMAFISSAKNNSGNEEVNTASIPTASTQVSPAGPNVATASISLDTACAYIASQSNGYWKKTRKKVSIQGTDVAGFDKSKVKCFNCHKMGHFARECRAPRSQERGRKENYRQGSKNHALVADEEAPIKFSLMAKSSFDNEVFDNSLCSQAYKNNTDSIAQVEARLVEYKSQEINLCKNIRAIEFELNNKNIKIERLTNELENAKKEKDNLDSKLTGFQSAFKDLDNLLGSQRCDKNKERPSPAIESNSDDLQNKNPSVTETGASSITILSKPAIKFIKAAERLTEIKTNKGNSQINIDDKGYWDSGCSRYMTGNISYLSDYEPFDGGYVSFGQGGCKITGKGTIKTGKLEFENVYFVKDLKTPRQHNMYSIDLNNVVPHKDLTCLVAKASADEYSVGNLNDDLSISSSLYNLTEGVSDKMSTGTALP</sequence>
<dbReference type="InterPro" id="IPR036397">
    <property type="entry name" value="RNaseH_sf"/>
</dbReference>